<evidence type="ECO:0000256" key="1">
    <source>
        <dbReference type="SAM" id="Phobius"/>
    </source>
</evidence>
<keyword evidence="1" id="KW-0812">Transmembrane</keyword>
<dbReference type="EMBL" id="JANVFS010000003">
    <property type="protein sequence ID" value="KAJ4493543.1"/>
    <property type="molecule type" value="Genomic_DNA"/>
</dbReference>
<reference evidence="3" key="2">
    <citation type="journal article" date="2023" name="Proc. Natl. Acad. Sci. U.S.A.">
        <title>A global phylogenomic analysis of the shiitake genus Lentinula.</title>
        <authorList>
            <person name="Sierra-Patev S."/>
            <person name="Min B."/>
            <person name="Naranjo-Ortiz M."/>
            <person name="Looney B."/>
            <person name="Konkel Z."/>
            <person name="Slot J.C."/>
            <person name="Sakamoto Y."/>
            <person name="Steenwyk J.L."/>
            <person name="Rokas A."/>
            <person name="Carro J."/>
            <person name="Camarero S."/>
            <person name="Ferreira P."/>
            <person name="Molpeceres G."/>
            <person name="Ruiz-Duenas F.J."/>
            <person name="Serrano A."/>
            <person name="Henrissat B."/>
            <person name="Drula E."/>
            <person name="Hughes K.W."/>
            <person name="Mata J.L."/>
            <person name="Ishikawa N.K."/>
            <person name="Vargas-Isla R."/>
            <person name="Ushijima S."/>
            <person name="Smith C.A."/>
            <person name="Donoghue J."/>
            <person name="Ahrendt S."/>
            <person name="Andreopoulos W."/>
            <person name="He G."/>
            <person name="LaButti K."/>
            <person name="Lipzen A."/>
            <person name="Ng V."/>
            <person name="Riley R."/>
            <person name="Sandor L."/>
            <person name="Barry K."/>
            <person name="Martinez A.T."/>
            <person name="Xiao Y."/>
            <person name="Gibbons J.G."/>
            <person name="Terashima K."/>
            <person name="Grigoriev I.V."/>
            <person name="Hibbett D."/>
        </authorList>
    </citation>
    <scope>NUCLEOTIDE SEQUENCE</scope>
    <source>
        <strain evidence="3">Sp2 HRB7682 ss15</strain>
    </source>
</reference>
<feature type="non-terminal residue" evidence="3">
    <location>
        <position position="1"/>
    </location>
</feature>
<dbReference type="Proteomes" id="UP001150238">
    <property type="component" value="Unassembled WGS sequence"/>
</dbReference>
<feature type="domain" description="DUF6535" evidence="2">
    <location>
        <begin position="23"/>
        <end position="199"/>
    </location>
</feature>
<evidence type="ECO:0000313" key="4">
    <source>
        <dbReference type="Proteomes" id="UP001150238"/>
    </source>
</evidence>
<reference evidence="3" key="1">
    <citation type="submission" date="2022-08" db="EMBL/GenBank/DDBJ databases">
        <authorList>
            <consortium name="DOE Joint Genome Institute"/>
            <person name="Min B."/>
            <person name="Riley R."/>
            <person name="Sierra-Patev S."/>
            <person name="Naranjo-Ortiz M."/>
            <person name="Looney B."/>
            <person name="Konkel Z."/>
            <person name="Slot J.C."/>
            <person name="Sakamoto Y."/>
            <person name="Steenwyk J.L."/>
            <person name="Rokas A."/>
            <person name="Carro J."/>
            <person name="Camarero S."/>
            <person name="Ferreira P."/>
            <person name="Molpeceres G."/>
            <person name="Ruiz-Duenas F.J."/>
            <person name="Serrano A."/>
            <person name="Henrissat B."/>
            <person name="Drula E."/>
            <person name="Hughes K.W."/>
            <person name="Mata J.L."/>
            <person name="Ishikawa N.K."/>
            <person name="Vargas-Isla R."/>
            <person name="Ushijima S."/>
            <person name="Smith C.A."/>
            <person name="Ahrendt S."/>
            <person name="Andreopoulos W."/>
            <person name="He G."/>
            <person name="Labutti K."/>
            <person name="Lipzen A."/>
            <person name="Ng V."/>
            <person name="Sandor L."/>
            <person name="Barry K."/>
            <person name="Martinez A.T."/>
            <person name="Xiao Y."/>
            <person name="Gibbons J.G."/>
            <person name="Terashima K."/>
            <person name="Hibbett D.S."/>
            <person name="Grigoriev I.V."/>
        </authorList>
    </citation>
    <scope>NUCLEOTIDE SEQUENCE</scope>
    <source>
        <strain evidence="3">Sp2 HRB7682 ss15</strain>
    </source>
</reference>
<feature type="transmembrane region" description="Helical" evidence="1">
    <location>
        <begin position="177"/>
        <end position="199"/>
    </location>
</feature>
<evidence type="ECO:0000259" key="2">
    <source>
        <dbReference type="Pfam" id="PF20153"/>
    </source>
</evidence>
<name>A0A9W9AZW9_9AGAR</name>
<protein>
    <recommendedName>
        <fullName evidence="2">DUF6535 domain-containing protein</fullName>
    </recommendedName>
</protein>
<accession>A0A9W9AZW9</accession>
<evidence type="ECO:0000313" key="3">
    <source>
        <dbReference type="EMBL" id="KAJ4493543.1"/>
    </source>
</evidence>
<feature type="transmembrane region" description="Helical" evidence="1">
    <location>
        <begin position="117"/>
        <end position="140"/>
    </location>
</feature>
<comment type="caution">
    <text evidence="3">The sequence shown here is derived from an EMBL/GenBank/DDBJ whole genome shotgun (WGS) entry which is preliminary data.</text>
</comment>
<sequence length="200" mass="22209">NYEEKYVPDPLGEELNENARVFKVYLDETESFDDDMLRGFRETIDSLLLFAALFSAVVTSFIIATIASLQPDHSQISAVLLMEQVQLLRAAGNSTAINAIPHSSIDLQNASVDAHTLWVNGLFLTSLSLALVTALLSVLVKQWLQAYTSILAGNAKQRAMIRQLRYHGLVKWKVPEIIGVLPIILHMSLALFLIGLTLYI</sequence>
<dbReference type="InterPro" id="IPR045338">
    <property type="entry name" value="DUF6535"/>
</dbReference>
<keyword evidence="1" id="KW-0472">Membrane</keyword>
<dbReference type="AlphaFoldDB" id="A0A9W9AZW9"/>
<gene>
    <name evidence="3" type="ORF">C8J55DRAFT_388222</name>
</gene>
<feature type="transmembrane region" description="Helical" evidence="1">
    <location>
        <begin position="47"/>
        <end position="69"/>
    </location>
</feature>
<organism evidence="3 4">
    <name type="scientific">Lentinula lateritia</name>
    <dbReference type="NCBI Taxonomy" id="40482"/>
    <lineage>
        <taxon>Eukaryota</taxon>
        <taxon>Fungi</taxon>
        <taxon>Dikarya</taxon>
        <taxon>Basidiomycota</taxon>
        <taxon>Agaricomycotina</taxon>
        <taxon>Agaricomycetes</taxon>
        <taxon>Agaricomycetidae</taxon>
        <taxon>Agaricales</taxon>
        <taxon>Marasmiineae</taxon>
        <taxon>Omphalotaceae</taxon>
        <taxon>Lentinula</taxon>
    </lineage>
</organism>
<keyword evidence="1" id="KW-1133">Transmembrane helix</keyword>
<dbReference type="Pfam" id="PF20153">
    <property type="entry name" value="DUF6535"/>
    <property type="match status" value="1"/>
</dbReference>
<proteinExistence type="predicted"/>
<feature type="non-terminal residue" evidence="3">
    <location>
        <position position="200"/>
    </location>
</feature>